<keyword evidence="3" id="KW-1185">Reference proteome</keyword>
<evidence type="ECO:0000313" key="2">
    <source>
        <dbReference type="EMBL" id="MBH5334025.1"/>
    </source>
</evidence>
<protein>
    <submittedName>
        <fullName evidence="2">Uncharacterized protein</fullName>
    </submittedName>
</protein>
<evidence type="ECO:0000256" key="1">
    <source>
        <dbReference type="SAM" id="MobiDB-lite"/>
    </source>
</evidence>
<accession>A0ABS0NFQ1</accession>
<proteinExistence type="predicted"/>
<dbReference type="RefSeq" id="WP_197987770.1">
    <property type="nucleotide sequence ID" value="NZ_JACYXC010000001.1"/>
</dbReference>
<comment type="caution">
    <text evidence="2">The sequence shown here is derived from an EMBL/GenBank/DDBJ whole genome shotgun (WGS) entry which is preliminary data.</text>
</comment>
<sequence>MKGTEQDTKPAPPPAAAGTGRSVCGSWTTPATPGPDVSAQRGDPCPAQRRRAATDSRMHGVHTAGDVVLFPSRIELAADS</sequence>
<dbReference type="Proteomes" id="UP000807371">
    <property type="component" value="Unassembled WGS sequence"/>
</dbReference>
<dbReference type="EMBL" id="JACYXC010000001">
    <property type="protein sequence ID" value="MBH5334025.1"/>
    <property type="molecule type" value="Genomic_DNA"/>
</dbReference>
<feature type="region of interest" description="Disordered" evidence="1">
    <location>
        <begin position="1"/>
        <end position="59"/>
    </location>
</feature>
<evidence type="ECO:0000313" key="3">
    <source>
        <dbReference type="Proteomes" id="UP000807371"/>
    </source>
</evidence>
<organism evidence="2 3">
    <name type="scientific">Streptomyces pactum</name>
    <dbReference type="NCBI Taxonomy" id="68249"/>
    <lineage>
        <taxon>Bacteria</taxon>
        <taxon>Bacillati</taxon>
        <taxon>Actinomycetota</taxon>
        <taxon>Actinomycetes</taxon>
        <taxon>Kitasatosporales</taxon>
        <taxon>Streptomycetaceae</taxon>
        <taxon>Streptomyces</taxon>
    </lineage>
</organism>
<name>A0ABS0NFQ1_9ACTN</name>
<gene>
    <name evidence="2" type="ORF">IHE55_04085</name>
</gene>
<reference evidence="2 3" key="1">
    <citation type="submission" date="2020-09" db="EMBL/GenBank/DDBJ databases">
        <title>Biosynthesis of the nuclear factor of activated T cells inhibitor NFAT-133 and its congeners in Streptomyces pactum.</title>
        <authorList>
            <person name="Zhou W."/>
            <person name="Posri P."/>
            <person name="Abugrain M.E."/>
            <person name="Weisberg A.J."/>
            <person name="Chang J.H."/>
            <person name="Mahmud T."/>
        </authorList>
    </citation>
    <scope>NUCLEOTIDE SEQUENCE [LARGE SCALE GENOMIC DNA]</scope>
    <source>
        <strain evidence="2 3">ATCC 27456</strain>
    </source>
</reference>